<evidence type="ECO:0000313" key="3">
    <source>
        <dbReference type="Proteomes" id="UP000245678"/>
    </source>
</evidence>
<gene>
    <name evidence="2" type="ORF">LX99_00512</name>
</gene>
<organism evidence="2 3">
    <name type="scientific">Mucilaginibacter oryzae</name>
    <dbReference type="NCBI Taxonomy" id="468058"/>
    <lineage>
        <taxon>Bacteria</taxon>
        <taxon>Pseudomonadati</taxon>
        <taxon>Bacteroidota</taxon>
        <taxon>Sphingobacteriia</taxon>
        <taxon>Sphingobacteriales</taxon>
        <taxon>Sphingobacteriaceae</taxon>
        <taxon>Mucilaginibacter</taxon>
    </lineage>
</organism>
<dbReference type="RefSeq" id="WP_109606098.1">
    <property type="nucleotide sequence ID" value="NZ_QGHA01000001.1"/>
</dbReference>
<dbReference type="EMBL" id="QGHA01000001">
    <property type="protein sequence ID" value="PWK80048.1"/>
    <property type="molecule type" value="Genomic_DNA"/>
</dbReference>
<dbReference type="Proteomes" id="UP000245678">
    <property type="component" value="Unassembled WGS sequence"/>
</dbReference>
<protein>
    <recommendedName>
        <fullName evidence="4">VCBS repeat protein</fullName>
    </recommendedName>
</protein>
<reference evidence="2 3" key="1">
    <citation type="submission" date="2018-05" db="EMBL/GenBank/DDBJ databases">
        <title>Genomic Encyclopedia of Archaeal and Bacterial Type Strains, Phase II (KMG-II): from individual species to whole genera.</title>
        <authorList>
            <person name="Goeker M."/>
        </authorList>
    </citation>
    <scope>NUCLEOTIDE SEQUENCE [LARGE SCALE GENOMIC DNA]</scope>
    <source>
        <strain evidence="2 3">DSM 19975</strain>
    </source>
</reference>
<feature type="chain" id="PRO_5016456085" description="VCBS repeat protein" evidence="1">
    <location>
        <begin position="20"/>
        <end position="218"/>
    </location>
</feature>
<proteinExistence type="predicted"/>
<feature type="signal peptide" evidence="1">
    <location>
        <begin position="1"/>
        <end position="19"/>
    </location>
</feature>
<name>A0A316HHE0_9SPHI</name>
<comment type="caution">
    <text evidence="2">The sequence shown here is derived from an EMBL/GenBank/DDBJ whole genome shotgun (WGS) entry which is preliminary data.</text>
</comment>
<sequence>MKTFLIALILFFYTGLLFAQEDTYITTSARVAGVSYKAIYKSSDWSISIVKNGGKVVLHLGTAERYDEGFSSFKFVDFNGDGYQDLLIEYMSNIPGRCDLLMYNGYTRSFELVKDFPNYPVPKRLRGTGLYYSYSRGGCADADWNSDLFKVVNNKIVKMGNMCGQGCGDGKTGIYIFKMRGTKKTQVKAYPINDIYKHKNNKWGFIKEYWSRNYRRFM</sequence>
<dbReference type="NCBIfam" id="NF047539">
    <property type="entry name" value="XAC2610_fam"/>
    <property type="match status" value="1"/>
</dbReference>
<dbReference type="AlphaFoldDB" id="A0A316HHE0"/>
<accession>A0A316HHE0</accession>
<evidence type="ECO:0000256" key="1">
    <source>
        <dbReference type="SAM" id="SignalP"/>
    </source>
</evidence>
<evidence type="ECO:0008006" key="4">
    <source>
        <dbReference type="Google" id="ProtNLM"/>
    </source>
</evidence>
<keyword evidence="3" id="KW-1185">Reference proteome</keyword>
<dbReference type="SUPFAM" id="SSF69318">
    <property type="entry name" value="Integrin alpha N-terminal domain"/>
    <property type="match status" value="1"/>
</dbReference>
<dbReference type="InterPro" id="IPR028994">
    <property type="entry name" value="Integrin_alpha_N"/>
</dbReference>
<keyword evidence="1" id="KW-0732">Signal</keyword>
<evidence type="ECO:0000313" key="2">
    <source>
        <dbReference type="EMBL" id="PWK80048.1"/>
    </source>
</evidence>
<dbReference type="InterPro" id="IPR058087">
    <property type="entry name" value="XAC2610_dom"/>
</dbReference>